<proteinExistence type="predicted"/>
<evidence type="ECO:0000313" key="4">
    <source>
        <dbReference type="EMBL" id="PIL30191.1"/>
    </source>
</evidence>
<evidence type="ECO:0000313" key="5">
    <source>
        <dbReference type="Proteomes" id="UP000230002"/>
    </source>
</evidence>
<accession>A0A2G8S8I7</accession>
<evidence type="ECO:0000313" key="3">
    <source>
        <dbReference type="EMBL" id="PIL30089.1"/>
    </source>
</evidence>
<keyword evidence="5" id="KW-1185">Reference proteome</keyword>
<sequence length="1524" mass="168802">MLLSHRHLPSPKLWLYSIMPSVTFPVIRHHGPLPALPPPPLHHPSLHLHIVQATLCSPTYVSDSQLIDIVTYLLDLEPIRDGVESLILANPFLIERARTLRAVIISDVRDIQDRIPPLHEQFPFPSPFIQAPPPLPPLEPSRPPRPALRPAWRASSMFPSPLAPRTPRFHACTPQRPPVPTSLSPSISPPRRRWSTRPTVPTSCMSPSRHSSRYLHRHCLRHLPRPPSDHQAPRLLPTGKPRKRRRPPPRPLSLLRPPILPPLPLHLPPYPLLQPCPPAPAPTNPDPAPQPQRREELRQPVQRSGLRWADTLLPHNGPRPWGNPRTAPKPRINEIINVLVSRLPTGHDTCRQYRLPDPVPLHLRPATTALKDHLLASSFPVRDVHWGTSGRVLSVVPTSTLSAADVHRLDDRVRTLLAQPGITSTPYLYKSQLSVPNLQSYECLPGGDTRPIDPRAFLLTAARRSPIPAWHALDPSTVLAARWGNPHSTSTTLFIDLLDTPLFATLRSLHGSSLEFGNFSGIRQVHACPVSSPALQCANCLVYGHPASTCRRPPCCAVCSGPHRSCDHTAAAPEASTSCVNCQGHHPATDPACPARKAALKARNDPSVSATQARQRGLPYHCRQCQTSHVAGKHVPREGRFCRSCNVAHPEGQHVRPPQPFCRACGTPHPFGQHVRAVPMCPPPTGSSGRAQPDADGFIAVPNPRQPYYGALKPIPAPGGKTNNTGPGDRTADHHYFGTTADSTNWNLLEPPVKGENRPHPRVVCYVNRRLGCKRAFLHPALIHRDAMLLGLDLGPHHTVFILNIYNDARSNSTLLADLHGLLHALPATVHLVGGDFNLHSPNRDPLGVRRLPVPTRHLDSLMGAWGLRLLSHRTSPPTFPHNRALRRVWVRPPGAKHLLKRLEVAQNVALRWVSGQFRSCAIGALQSMTGIPPVSIYCHKLQQSYRLRIHTLLASHPIRSLFPALYAPAAHSPHTPFYPPPTSPRASLYHSAVASLDSLHHLPDITEYDRRLRSNLPTPGYLRPRVHTSYDPLHPLCQPGNRVIDRFGDRLTFFLDHPKKKDADAIELWIRTSLTPRIANANADPASLVLFTDGSAYPDGSSCASGFIAYYPDTTVLHSAAETRGHGFAPDAELYAATDAAAYALTPLLPTVTRLALFMDAEAHTVEIHYCPSHAGVPQNEAVDSLVSGALRDRDGSGRHHDFSSFAYIRRSLGLDAQRRWDALTKVPKPDDPESGQVVPNPAYWGHDYLQSLDTRRHHPTDSRSIIRRFGDLSITTFSRLMRVITGHAPIGAYRAKFRPRAAQPTACPCSYHPRGPLQDRHHILFECPCYYRGLLRPAHLDNLDPFPIILSFLHLNPSAFTFDDGPPDTTDWDADDLPPLLSNSLHRVADLARCHSSVASQLRFPGWPIPDRERAADRFLLHAHQRPLPLDVLPLIPLGHEVGLHSQVNRHSLAYRARGHVYPLFEYSFHDDRATLRPVRHSITHYPHAPPNGRLSPSPTPSVVSSSPSLHEATLGAEEAGT</sequence>
<comment type="caution">
    <text evidence="3">The sequence shown here is derived from an EMBL/GenBank/DDBJ whole genome shotgun (WGS) entry which is preliminary data.</text>
</comment>
<feature type="region of interest" description="Disordered" evidence="2">
    <location>
        <begin position="163"/>
        <end position="258"/>
    </location>
</feature>
<dbReference type="OrthoDB" id="2731295at2759"/>
<feature type="region of interest" description="Disordered" evidence="2">
    <location>
        <begin position="1485"/>
        <end position="1524"/>
    </location>
</feature>
<dbReference type="Proteomes" id="UP000230002">
    <property type="component" value="Unassembled WGS sequence"/>
</dbReference>
<feature type="region of interest" description="Disordered" evidence="2">
    <location>
        <begin position="271"/>
        <end position="300"/>
    </location>
</feature>
<keyword evidence="1" id="KW-0945">Host-virus interaction</keyword>
<dbReference type="InterPro" id="IPR036691">
    <property type="entry name" value="Endo/exonu/phosph_ase_sf"/>
</dbReference>
<feature type="compositionally biased region" description="Basic residues" evidence="2">
    <location>
        <begin position="210"/>
        <end position="224"/>
    </location>
</feature>
<dbReference type="SUPFAM" id="SSF53098">
    <property type="entry name" value="Ribonuclease H-like"/>
    <property type="match status" value="1"/>
</dbReference>
<dbReference type="InterPro" id="IPR012337">
    <property type="entry name" value="RNaseH-like_sf"/>
</dbReference>
<reference evidence="3 5" key="1">
    <citation type="journal article" date="2015" name="Sci. Rep.">
        <title>Chromosome-level genome map provides insights into diverse defense mechanisms in the medicinal fungus Ganoderma sinense.</title>
        <authorList>
            <person name="Zhu Y."/>
            <person name="Xu J."/>
            <person name="Sun C."/>
            <person name="Zhou S."/>
            <person name="Xu H."/>
            <person name="Nelson D.R."/>
            <person name="Qian J."/>
            <person name="Song J."/>
            <person name="Luo H."/>
            <person name="Xiang L."/>
            <person name="Li Y."/>
            <person name="Xu Z."/>
            <person name="Ji A."/>
            <person name="Wang L."/>
            <person name="Lu S."/>
            <person name="Hayward A."/>
            <person name="Sun W."/>
            <person name="Li X."/>
            <person name="Schwartz D.C."/>
            <person name="Wang Y."/>
            <person name="Chen S."/>
        </authorList>
    </citation>
    <scope>NUCLEOTIDE SEQUENCE [LARGE SCALE GENOMIC DNA]</scope>
    <source>
        <strain evidence="3 5">ZZ0214-1</strain>
    </source>
</reference>
<organism evidence="3 5">
    <name type="scientific">Ganoderma sinense ZZ0214-1</name>
    <dbReference type="NCBI Taxonomy" id="1077348"/>
    <lineage>
        <taxon>Eukaryota</taxon>
        <taxon>Fungi</taxon>
        <taxon>Dikarya</taxon>
        <taxon>Basidiomycota</taxon>
        <taxon>Agaricomycotina</taxon>
        <taxon>Agaricomycetes</taxon>
        <taxon>Polyporales</taxon>
        <taxon>Polyporaceae</taxon>
        <taxon>Ganoderma</taxon>
    </lineage>
</organism>
<dbReference type="SUPFAM" id="SSF56219">
    <property type="entry name" value="DNase I-like"/>
    <property type="match status" value="1"/>
</dbReference>
<evidence type="ECO:0000256" key="1">
    <source>
        <dbReference type="ARBA" id="ARBA00022581"/>
    </source>
</evidence>
<dbReference type="PANTHER" id="PTHR13037">
    <property type="entry name" value="FORMIN"/>
    <property type="match status" value="1"/>
</dbReference>
<feature type="compositionally biased region" description="Pro residues" evidence="2">
    <location>
        <begin position="271"/>
        <end position="290"/>
    </location>
</feature>
<name>A0A2G8S8I7_9APHY</name>
<dbReference type="EMBL" id="AYKW01000016">
    <property type="protein sequence ID" value="PIL30089.1"/>
    <property type="molecule type" value="Genomic_DNA"/>
</dbReference>
<dbReference type="Gene3D" id="3.60.10.10">
    <property type="entry name" value="Endonuclease/exonuclease/phosphatase"/>
    <property type="match status" value="1"/>
</dbReference>
<gene>
    <name evidence="3" type="ORF">GSI_07666</name>
    <name evidence="4" type="ORF">GSI_07769</name>
</gene>
<evidence type="ECO:0000256" key="2">
    <source>
        <dbReference type="SAM" id="MobiDB-lite"/>
    </source>
</evidence>
<protein>
    <submittedName>
        <fullName evidence="3">Transporter</fullName>
    </submittedName>
</protein>
<dbReference type="PANTHER" id="PTHR13037:SF24">
    <property type="entry name" value="POLYCOMB PROTEIN PCL-RELATED"/>
    <property type="match status" value="1"/>
</dbReference>
<dbReference type="EMBL" id="AYKW01000016">
    <property type="protein sequence ID" value="PIL30191.1"/>
    <property type="molecule type" value="Genomic_DNA"/>
</dbReference>